<dbReference type="PANTHER" id="PTHR47506">
    <property type="entry name" value="TRANSCRIPTIONAL REGULATORY PROTEIN"/>
    <property type="match status" value="1"/>
</dbReference>
<feature type="domain" description="HTH tetR-type" evidence="5">
    <location>
        <begin position="30"/>
        <end position="90"/>
    </location>
</feature>
<dbReference type="Gene3D" id="1.10.357.10">
    <property type="entry name" value="Tetracycline Repressor, domain 2"/>
    <property type="match status" value="1"/>
</dbReference>
<name>A0ABW1SLX9_9LACO</name>
<protein>
    <submittedName>
        <fullName evidence="6">TetR/AcrR family transcriptional regulator</fullName>
    </submittedName>
</protein>
<gene>
    <name evidence="6" type="ORF">ACFP1L_12710</name>
</gene>
<proteinExistence type="predicted"/>
<keyword evidence="7" id="KW-1185">Reference proteome</keyword>
<evidence type="ECO:0000256" key="2">
    <source>
        <dbReference type="ARBA" id="ARBA00023125"/>
    </source>
</evidence>
<dbReference type="InterPro" id="IPR001647">
    <property type="entry name" value="HTH_TetR"/>
</dbReference>
<evidence type="ECO:0000313" key="6">
    <source>
        <dbReference type="EMBL" id="MFC6202726.1"/>
    </source>
</evidence>
<reference evidence="7" key="1">
    <citation type="journal article" date="2019" name="Int. J. Syst. Evol. Microbiol.">
        <title>The Global Catalogue of Microorganisms (GCM) 10K type strain sequencing project: providing services to taxonomists for standard genome sequencing and annotation.</title>
        <authorList>
            <consortium name="The Broad Institute Genomics Platform"/>
            <consortium name="The Broad Institute Genome Sequencing Center for Infectious Disease"/>
            <person name="Wu L."/>
            <person name="Ma J."/>
        </authorList>
    </citation>
    <scope>NUCLEOTIDE SEQUENCE [LARGE SCALE GENOMIC DNA]</scope>
    <source>
        <strain evidence="7">CCM 8930</strain>
    </source>
</reference>
<dbReference type="Gene3D" id="1.10.10.60">
    <property type="entry name" value="Homeodomain-like"/>
    <property type="match status" value="1"/>
</dbReference>
<dbReference type="PANTHER" id="PTHR47506:SF1">
    <property type="entry name" value="HTH-TYPE TRANSCRIPTIONAL REGULATOR YJDC"/>
    <property type="match status" value="1"/>
</dbReference>
<dbReference type="PROSITE" id="PS50977">
    <property type="entry name" value="HTH_TETR_2"/>
    <property type="match status" value="1"/>
</dbReference>
<evidence type="ECO:0000259" key="5">
    <source>
        <dbReference type="PROSITE" id="PS50977"/>
    </source>
</evidence>
<dbReference type="InterPro" id="IPR036271">
    <property type="entry name" value="Tet_transcr_reg_TetR-rel_C_sf"/>
</dbReference>
<dbReference type="SUPFAM" id="SSF48498">
    <property type="entry name" value="Tetracyclin repressor-like, C-terminal domain"/>
    <property type="match status" value="1"/>
</dbReference>
<keyword evidence="3" id="KW-0804">Transcription</keyword>
<keyword evidence="2 4" id="KW-0238">DNA-binding</keyword>
<dbReference type="SUPFAM" id="SSF46689">
    <property type="entry name" value="Homeodomain-like"/>
    <property type="match status" value="1"/>
</dbReference>
<evidence type="ECO:0000256" key="3">
    <source>
        <dbReference type="ARBA" id="ARBA00023163"/>
    </source>
</evidence>
<feature type="DNA-binding region" description="H-T-H motif" evidence="4">
    <location>
        <begin position="53"/>
        <end position="72"/>
    </location>
</feature>
<dbReference type="RefSeq" id="WP_137616738.1">
    <property type="nucleotide sequence ID" value="NZ_BJDI01000011.1"/>
</dbReference>
<accession>A0ABW1SLX9</accession>
<evidence type="ECO:0000256" key="1">
    <source>
        <dbReference type="ARBA" id="ARBA00023015"/>
    </source>
</evidence>
<evidence type="ECO:0000313" key="7">
    <source>
        <dbReference type="Proteomes" id="UP001596171"/>
    </source>
</evidence>
<dbReference type="Pfam" id="PF00440">
    <property type="entry name" value="TetR_N"/>
    <property type="match status" value="1"/>
</dbReference>
<sequence>MTIKTDGTILQIVERPFKKGENSSMARKLSFNSDVILEKIMIYFWKNGFEATGFRELTIATGIKTQSLYNAFGNKNELFYQALNRYVSTFSQLSTQIIQSNKTPEQKLRDLLIFDTKPANYPQGCLVVNSLAKLDQIDPRLTQIANKQFDELAANFMLVLTSMKHELRADLPIETLASELLLLHNGIQQVIRNPKESANIHAIVATTIKSLKKD</sequence>
<evidence type="ECO:0000256" key="4">
    <source>
        <dbReference type="PROSITE-ProRule" id="PRU00335"/>
    </source>
</evidence>
<dbReference type="InterPro" id="IPR009057">
    <property type="entry name" value="Homeodomain-like_sf"/>
</dbReference>
<organism evidence="6 7">
    <name type="scientific">Lactiplantibacillus nangangensis</name>
    <dbReference type="NCBI Taxonomy" id="2559917"/>
    <lineage>
        <taxon>Bacteria</taxon>
        <taxon>Bacillati</taxon>
        <taxon>Bacillota</taxon>
        <taxon>Bacilli</taxon>
        <taxon>Lactobacillales</taxon>
        <taxon>Lactobacillaceae</taxon>
        <taxon>Lactiplantibacillus</taxon>
    </lineage>
</organism>
<dbReference type="Proteomes" id="UP001596171">
    <property type="component" value="Unassembled WGS sequence"/>
</dbReference>
<keyword evidence="1" id="KW-0805">Transcription regulation</keyword>
<dbReference type="EMBL" id="JBHSSE010000027">
    <property type="protein sequence ID" value="MFC6202726.1"/>
    <property type="molecule type" value="Genomic_DNA"/>
</dbReference>
<comment type="caution">
    <text evidence="6">The sequence shown here is derived from an EMBL/GenBank/DDBJ whole genome shotgun (WGS) entry which is preliminary data.</text>
</comment>